<keyword evidence="1" id="KW-0732">Signal</keyword>
<dbReference type="PROSITE" id="PS51257">
    <property type="entry name" value="PROKAR_LIPOPROTEIN"/>
    <property type="match status" value="1"/>
</dbReference>
<name>A0A6I6GGR6_9BACT</name>
<proteinExistence type="predicted"/>
<feature type="chain" id="PRO_5026186220" evidence="1">
    <location>
        <begin position="22"/>
        <end position="172"/>
    </location>
</feature>
<dbReference type="AlphaFoldDB" id="A0A6I6GGR6"/>
<dbReference type="EMBL" id="CP046566">
    <property type="protein sequence ID" value="QGW29590.1"/>
    <property type="molecule type" value="Genomic_DNA"/>
</dbReference>
<evidence type="ECO:0000313" key="2">
    <source>
        <dbReference type="EMBL" id="QGW29590.1"/>
    </source>
</evidence>
<keyword evidence="3" id="KW-1185">Reference proteome</keyword>
<organism evidence="2 3">
    <name type="scientific">Phnomibacter ginsenosidimutans</name>
    <dbReference type="NCBI Taxonomy" id="2676868"/>
    <lineage>
        <taxon>Bacteria</taxon>
        <taxon>Pseudomonadati</taxon>
        <taxon>Bacteroidota</taxon>
        <taxon>Chitinophagia</taxon>
        <taxon>Chitinophagales</taxon>
        <taxon>Chitinophagaceae</taxon>
        <taxon>Phnomibacter</taxon>
    </lineage>
</organism>
<evidence type="ECO:0000313" key="3">
    <source>
        <dbReference type="Proteomes" id="UP000426027"/>
    </source>
</evidence>
<gene>
    <name evidence="2" type="ORF">GLV81_17025</name>
</gene>
<dbReference type="KEGG" id="fls:GLV81_17025"/>
<dbReference type="Proteomes" id="UP000426027">
    <property type="component" value="Chromosome"/>
</dbReference>
<sequence>MKNFRNTILMLAIVTAFLSTGCIKNEIATFNGAQIEWDASSWNSNAAGLTYPMMIRVPIYNAATPNSSPFITRTTGTIRLRVNVVGAQAATDRAFTFKFNQAESTGAPGTHFQAVTGTGTIPANSSFGFVDFVVLNPGAGTGTATAVLELTENAVFKPATNYAKIGLSIAQP</sequence>
<protein>
    <submittedName>
        <fullName evidence="2">DUF4843 domain-containing protein</fullName>
    </submittedName>
</protein>
<feature type="signal peptide" evidence="1">
    <location>
        <begin position="1"/>
        <end position="21"/>
    </location>
</feature>
<evidence type="ECO:0000256" key="1">
    <source>
        <dbReference type="SAM" id="SignalP"/>
    </source>
</evidence>
<reference evidence="2 3" key="1">
    <citation type="submission" date="2019-11" db="EMBL/GenBank/DDBJ databases">
        <authorList>
            <person name="Im W.T."/>
        </authorList>
    </citation>
    <scope>NUCLEOTIDE SEQUENCE [LARGE SCALE GENOMIC DNA]</scope>
    <source>
        <strain evidence="2 3">SB-02</strain>
    </source>
</reference>
<accession>A0A6I6GGR6</accession>